<dbReference type="GeneID" id="23566638"/>
<evidence type="ECO:0000256" key="2">
    <source>
        <dbReference type="SAM" id="Phobius"/>
    </source>
</evidence>
<feature type="compositionally biased region" description="Polar residues" evidence="1">
    <location>
        <begin position="12"/>
        <end position="24"/>
    </location>
</feature>
<dbReference type="OrthoDB" id="38531at2759"/>
<evidence type="ECO:0000313" key="5">
    <source>
        <dbReference type="EMBL" id="KIS69152.1"/>
    </source>
</evidence>
<dbReference type="InterPro" id="IPR057688">
    <property type="entry name" value="DUF7928"/>
</dbReference>
<evidence type="ECO:0000259" key="3">
    <source>
        <dbReference type="Pfam" id="PF13632"/>
    </source>
</evidence>
<feature type="domain" description="DUF7928" evidence="4">
    <location>
        <begin position="96"/>
        <end position="219"/>
    </location>
</feature>
<feature type="region of interest" description="Disordered" evidence="1">
    <location>
        <begin position="1"/>
        <end position="24"/>
    </location>
</feature>
<evidence type="ECO:0000256" key="1">
    <source>
        <dbReference type="SAM" id="MobiDB-lite"/>
    </source>
</evidence>
<dbReference type="InterPro" id="IPR029044">
    <property type="entry name" value="Nucleotide-diphossugar_trans"/>
</dbReference>
<sequence length="1032" mass="114637">MSHPPAVKDNQQHQGSTHNSVATDNPASEVMVASLASWSPKNSASAAALPNQEACLHTADSIGHSGSPIMDVSPAMPSMPFTPPMSSSPKAQDATIRMMLAHMYRTGQREEWLHDDGADYEQEGVFMLCPTALHGIYAHPAEAESEIEWVKELLVSVQASCAVIAKPASTYELLKHVSLHPSLILETGEEIPIVDDLSQVSMLASTSGCLLLRSTGMAVSYGSAIDVLHMARQLDAALVTSLFAFTMPALPSSIHMAATVAQEEQQHDDEVRAVMHQQPNAQQREWLSSLPPSDKPDKQASSDDSMLSGEKEITEKSVAPVVLFDQETGETVLEPERTSTHVAALLSGLGVAVNMVIMSLFARDVVINTLADSNYMRAVLLVAIVPRFLVAQYFCDHIILILAQLIFPVSQMHRNSLYYSGAPSAPLAKDHRLPHFTVHMPCYKEGLQTVLAPSLKSVMDAVHAYRAQGGTANVVISEDGLRLLGKQEAEERVRFYNAMGCSWVARPADGEKGYKRLGRFKKASNLNFTYTLSLRLEQIIDEISTTRRQQRIAAQSSNASANFSETGAEIEAEDQAIYAEALQRVLDESDGRAWATGNIRMGDYILLIDSDTRVPENCLMQAAAELERSPDVGALQHCSGITYVQHHYFERLLGYFVGVFTNFSISWVCSNGAMAPLMGHNVFLRWTALQQVADKRLLQEERQIFSSQHVSEDYELAMRLQMAGYCVRWATYSNQAFREGVSLNPTDEKARWQKYAFGACEILFNPFVRWYKGPFTSLFWRFMWSRNVRTAGKLSMLSYLFSYFALGVSLPLTVLMTVIQGLFWPTLDTSFKPVFDTWISVMVVFNFAGAIGLVTVRARAGHSTLLQSLWEGVKHLPAIIVFFSGITYHVAASILAYFFSVRMTWQATSKDFQQTSIKQVIRRFWHCYLTMTLLLVVSVVAVSPLVPLGWRIGTFTILFPLFLAIIMHFLFPILLDPGILHKFIPRYYAAKAKAVEPSRAFFYGANAEGAQPGQFRMTFDDEKAGMHKSSSS</sequence>
<dbReference type="STRING" id="237631.A0A0D1C6A0"/>
<gene>
    <name evidence="5" type="ORF">UMAG_10637</name>
</gene>
<dbReference type="Pfam" id="PF25550">
    <property type="entry name" value="DUF7928"/>
    <property type="match status" value="1"/>
</dbReference>
<feature type="region of interest" description="Disordered" evidence="1">
    <location>
        <begin position="280"/>
        <end position="309"/>
    </location>
</feature>
<feature type="transmembrane region" description="Helical" evidence="2">
    <location>
        <begin position="796"/>
        <end position="823"/>
    </location>
</feature>
<dbReference type="PANTHER" id="PTHR35408:SF3">
    <property type="entry name" value="GLYCOSYLTRANSFERASE 2-LIKE DOMAIN-CONTAINING PROTEIN"/>
    <property type="match status" value="1"/>
</dbReference>
<feature type="domain" description="Glycosyltransferase 2-like" evidence="3">
    <location>
        <begin position="604"/>
        <end position="813"/>
    </location>
</feature>
<feature type="non-terminal residue" evidence="5">
    <location>
        <position position="1032"/>
    </location>
</feature>
<dbReference type="VEuPathDB" id="FungiDB:UMAG_10637"/>
<feature type="transmembrane region" description="Helical" evidence="2">
    <location>
        <begin position="876"/>
        <end position="899"/>
    </location>
</feature>
<protein>
    <recommendedName>
        <fullName evidence="7">Glycosyltransferase 2-like domain-containing protein</fullName>
    </recommendedName>
</protein>
<feature type="transmembrane region" description="Helical" evidence="2">
    <location>
        <begin position="952"/>
        <end position="975"/>
    </location>
</feature>
<organism evidence="5 6">
    <name type="scientific">Mycosarcoma maydis</name>
    <name type="common">Corn smut fungus</name>
    <name type="synonym">Ustilago maydis</name>
    <dbReference type="NCBI Taxonomy" id="5270"/>
    <lineage>
        <taxon>Eukaryota</taxon>
        <taxon>Fungi</taxon>
        <taxon>Dikarya</taxon>
        <taxon>Basidiomycota</taxon>
        <taxon>Ustilaginomycotina</taxon>
        <taxon>Ustilaginomycetes</taxon>
        <taxon>Ustilaginales</taxon>
        <taxon>Ustilaginaceae</taxon>
        <taxon>Mycosarcoma</taxon>
    </lineage>
</organism>
<dbReference type="Gene3D" id="3.90.550.10">
    <property type="entry name" value="Spore Coat Polysaccharide Biosynthesis Protein SpsA, Chain A"/>
    <property type="match status" value="1"/>
</dbReference>
<proteinExistence type="predicted"/>
<accession>A0A0D1C6A0</accession>
<dbReference type="AlphaFoldDB" id="A0A0D1C6A0"/>
<dbReference type="Pfam" id="PF13632">
    <property type="entry name" value="Glyco_trans_2_3"/>
    <property type="match status" value="1"/>
</dbReference>
<reference evidence="5 6" key="1">
    <citation type="journal article" date="2006" name="Nature">
        <title>Insights from the genome of the biotrophic fungal plant pathogen Ustilago maydis.</title>
        <authorList>
            <person name="Kamper J."/>
            <person name="Kahmann R."/>
            <person name="Bolker M."/>
            <person name="Ma L.J."/>
            <person name="Brefort T."/>
            <person name="Saville B.J."/>
            <person name="Banuett F."/>
            <person name="Kronstad J.W."/>
            <person name="Gold S.E."/>
            <person name="Muller O."/>
            <person name="Perlin M.H."/>
            <person name="Wosten H.A."/>
            <person name="de Vries R."/>
            <person name="Ruiz-Herrera J."/>
            <person name="Reynaga-Pena C.G."/>
            <person name="Snetselaar K."/>
            <person name="McCann M."/>
            <person name="Perez-Martin J."/>
            <person name="Feldbrugge M."/>
            <person name="Basse C.W."/>
            <person name="Steinberg G."/>
            <person name="Ibeas J.I."/>
            <person name="Holloman W."/>
            <person name="Guzman P."/>
            <person name="Farman M."/>
            <person name="Stajich J.E."/>
            <person name="Sentandreu R."/>
            <person name="Gonzalez-Prieto J.M."/>
            <person name="Kennell J.C."/>
            <person name="Molina L."/>
            <person name="Schirawski J."/>
            <person name="Mendoza-Mendoza A."/>
            <person name="Greilinger D."/>
            <person name="Munch K."/>
            <person name="Rossel N."/>
            <person name="Scherer M."/>
            <person name="Vranes M."/>
            <person name="Ladendorf O."/>
            <person name="Vincon V."/>
            <person name="Fuchs U."/>
            <person name="Sandrock B."/>
            <person name="Meng S."/>
            <person name="Ho E.C."/>
            <person name="Cahill M.J."/>
            <person name="Boyce K.J."/>
            <person name="Klose J."/>
            <person name="Klosterman S.J."/>
            <person name="Deelstra H.J."/>
            <person name="Ortiz-Castellanos L."/>
            <person name="Li W."/>
            <person name="Sanchez-Alonso P."/>
            <person name="Schreier P.H."/>
            <person name="Hauser-Hahn I."/>
            <person name="Vaupel M."/>
            <person name="Koopmann E."/>
            <person name="Friedrich G."/>
            <person name="Voss H."/>
            <person name="Schluter T."/>
            <person name="Margolis J."/>
            <person name="Platt D."/>
            <person name="Swimmer C."/>
            <person name="Gnirke A."/>
            <person name="Chen F."/>
            <person name="Vysotskaia V."/>
            <person name="Mannhaupt G."/>
            <person name="Guldener U."/>
            <person name="Munsterkotter M."/>
            <person name="Haase D."/>
            <person name="Oesterheld M."/>
            <person name="Mewes H.W."/>
            <person name="Mauceli E.W."/>
            <person name="DeCaprio D."/>
            <person name="Wade C.M."/>
            <person name="Butler J."/>
            <person name="Young S."/>
            <person name="Jaffe D.B."/>
            <person name="Calvo S."/>
            <person name="Nusbaum C."/>
            <person name="Galagan J."/>
            <person name="Birren B.W."/>
        </authorList>
    </citation>
    <scope>NUCLEOTIDE SEQUENCE [LARGE SCALE GENOMIC DNA]</scope>
    <source>
        <strain evidence="6">DSM 14603 / FGSC 9021 / UM521</strain>
    </source>
</reference>
<dbReference type="InParanoid" id="A0A0D1C6A0"/>
<dbReference type="EMBL" id="CM003146">
    <property type="protein sequence ID" value="KIS69152.1"/>
    <property type="molecule type" value="Genomic_DNA"/>
</dbReference>
<evidence type="ECO:0008006" key="7">
    <source>
        <dbReference type="Google" id="ProtNLM"/>
    </source>
</evidence>
<keyword evidence="2" id="KW-0472">Membrane</keyword>
<dbReference type="SUPFAM" id="SSF53448">
    <property type="entry name" value="Nucleotide-diphospho-sugar transferases"/>
    <property type="match status" value="1"/>
</dbReference>
<keyword evidence="2" id="KW-1133">Transmembrane helix</keyword>
<feature type="transmembrane region" description="Helical" evidence="2">
    <location>
        <begin position="920"/>
        <end position="946"/>
    </location>
</feature>
<dbReference type="InterPro" id="IPR001173">
    <property type="entry name" value="Glyco_trans_2-like"/>
</dbReference>
<evidence type="ECO:0000313" key="6">
    <source>
        <dbReference type="Proteomes" id="UP000000561"/>
    </source>
</evidence>
<name>A0A0D1C6A0_MYCMD</name>
<dbReference type="RefSeq" id="XP_011389531.1">
    <property type="nucleotide sequence ID" value="XM_011391229.1"/>
</dbReference>
<dbReference type="Proteomes" id="UP000000561">
    <property type="component" value="Chromosome 7"/>
</dbReference>
<dbReference type="PANTHER" id="PTHR35408">
    <property type="entry name" value="CHROMOSOME 15, WHOLE GENOME SHOTGUN SEQUENCE"/>
    <property type="match status" value="1"/>
</dbReference>
<keyword evidence="2" id="KW-0812">Transmembrane</keyword>
<evidence type="ECO:0000259" key="4">
    <source>
        <dbReference type="Pfam" id="PF25550"/>
    </source>
</evidence>
<dbReference type="KEGG" id="uma:UMAG_10637"/>
<keyword evidence="6" id="KW-1185">Reference proteome</keyword>
<feature type="transmembrane region" description="Helical" evidence="2">
    <location>
        <begin position="835"/>
        <end position="856"/>
    </location>
</feature>